<evidence type="ECO:0000313" key="4">
    <source>
        <dbReference type="Proteomes" id="UP001565927"/>
    </source>
</evidence>
<keyword evidence="2" id="KW-0472">Membrane</keyword>
<feature type="compositionally biased region" description="Low complexity" evidence="1">
    <location>
        <begin position="89"/>
        <end position="134"/>
    </location>
</feature>
<sequence>MNPRPRDPHPGGEGDAGRDDLLELQRDLRSALHDELHAGRIDEPGLHTGTRHRLRRRLRRRRRTRAVVGAFALVAAVGVPLGLQWTSQPSVRTTPATSPTSAPTSTATSTATATSSTSPPVVPTSSTSTSGSSVGLANPDVPVAYDIPDMTRTRAALPTGLTVLGDYGQYPRSPTVMGQECSSRPFDPPMVAGRQISWWNGSQRSATQNAVDLVVTGRAPGGGPIAFDALVADTGVCRFTEPTTPFAITVAGADETWAAHTDSNGLPFVSGAARVGDLIVGITVLHPSQDEASQVAELTTVLTAAVADLRASGLPAVEGR</sequence>
<evidence type="ECO:0008006" key="5">
    <source>
        <dbReference type="Google" id="ProtNLM"/>
    </source>
</evidence>
<evidence type="ECO:0000256" key="1">
    <source>
        <dbReference type="SAM" id="MobiDB-lite"/>
    </source>
</evidence>
<evidence type="ECO:0000256" key="2">
    <source>
        <dbReference type="SAM" id="Phobius"/>
    </source>
</evidence>
<gene>
    <name evidence="3" type="ORF">AB2L27_00205</name>
</gene>
<name>A0ABV4GV39_9ACTN</name>
<feature type="transmembrane region" description="Helical" evidence="2">
    <location>
        <begin position="66"/>
        <end position="85"/>
    </location>
</feature>
<comment type="caution">
    <text evidence="3">The sequence shown here is derived from an EMBL/GenBank/DDBJ whole genome shotgun (WGS) entry which is preliminary data.</text>
</comment>
<evidence type="ECO:0000313" key="3">
    <source>
        <dbReference type="EMBL" id="MEZ0163181.1"/>
    </source>
</evidence>
<protein>
    <recommendedName>
        <fullName evidence="5">PknH-like extracellular domain-containing protein</fullName>
    </recommendedName>
</protein>
<feature type="region of interest" description="Disordered" evidence="1">
    <location>
        <begin position="89"/>
        <end position="138"/>
    </location>
</feature>
<proteinExistence type="predicted"/>
<accession>A0ABV4GV39</accession>
<dbReference type="EMBL" id="JBGFTU010000001">
    <property type="protein sequence ID" value="MEZ0163181.1"/>
    <property type="molecule type" value="Genomic_DNA"/>
</dbReference>
<keyword evidence="2" id="KW-0812">Transmembrane</keyword>
<keyword evidence="2" id="KW-1133">Transmembrane helix</keyword>
<organism evidence="3 4">
    <name type="scientific">Kineococcus halophytocola</name>
    <dbReference type="NCBI Taxonomy" id="3234027"/>
    <lineage>
        <taxon>Bacteria</taxon>
        <taxon>Bacillati</taxon>
        <taxon>Actinomycetota</taxon>
        <taxon>Actinomycetes</taxon>
        <taxon>Kineosporiales</taxon>
        <taxon>Kineosporiaceae</taxon>
        <taxon>Kineococcus</taxon>
    </lineage>
</organism>
<keyword evidence="4" id="KW-1185">Reference proteome</keyword>
<dbReference type="Proteomes" id="UP001565927">
    <property type="component" value="Unassembled WGS sequence"/>
</dbReference>
<reference evidence="3 4" key="1">
    <citation type="submission" date="2024-07" db="EMBL/GenBank/DDBJ databases">
        <authorList>
            <person name="Thanompreechachai J."/>
            <person name="Duangmal K."/>
        </authorList>
    </citation>
    <scope>NUCLEOTIDE SEQUENCE [LARGE SCALE GENOMIC DNA]</scope>
    <source>
        <strain evidence="3 4">LSe6-4</strain>
    </source>
</reference>
<dbReference type="RefSeq" id="WP_370439440.1">
    <property type="nucleotide sequence ID" value="NZ_JBGFTU010000001.1"/>
</dbReference>